<feature type="signal peptide" evidence="1">
    <location>
        <begin position="1"/>
        <end position="20"/>
    </location>
</feature>
<proteinExistence type="predicted"/>
<dbReference type="AlphaFoldDB" id="A0AAW9KL70"/>
<keyword evidence="1" id="KW-0732">Signal</keyword>
<evidence type="ECO:0000256" key="1">
    <source>
        <dbReference type="SAM" id="SignalP"/>
    </source>
</evidence>
<dbReference type="Proteomes" id="UP001288944">
    <property type="component" value="Unassembled WGS sequence"/>
</dbReference>
<feature type="non-terminal residue" evidence="2">
    <location>
        <position position="72"/>
    </location>
</feature>
<name>A0AAW9KL70_CLOPF</name>
<comment type="caution">
    <text evidence="2">The sequence shown here is derived from an EMBL/GenBank/DDBJ whole genome shotgun (WGS) entry which is preliminary data.</text>
</comment>
<dbReference type="EMBL" id="WNUR01001784">
    <property type="protein sequence ID" value="MDZ7543908.1"/>
    <property type="molecule type" value="Genomic_DNA"/>
</dbReference>
<gene>
    <name evidence="2" type="ORF">GNF83_22640</name>
</gene>
<feature type="chain" id="PRO_5043734804" evidence="1">
    <location>
        <begin position="21"/>
        <end position="72"/>
    </location>
</feature>
<evidence type="ECO:0000313" key="3">
    <source>
        <dbReference type="Proteomes" id="UP001288944"/>
    </source>
</evidence>
<sequence length="72" mass="7836">MKRKMIIARLTALALTTALASSLTIQTASAYAYSITDNSNEENLSIQSRTSDYNTIGGVKSFDKLGNKVTFE</sequence>
<organism evidence="2 3">
    <name type="scientific">Clostridium perfringens</name>
    <dbReference type="NCBI Taxonomy" id="1502"/>
    <lineage>
        <taxon>Bacteria</taxon>
        <taxon>Bacillati</taxon>
        <taxon>Bacillota</taxon>
        <taxon>Clostridia</taxon>
        <taxon>Eubacteriales</taxon>
        <taxon>Clostridiaceae</taxon>
        <taxon>Clostridium</taxon>
    </lineage>
</organism>
<reference evidence="2" key="1">
    <citation type="submission" date="2019-11" db="EMBL/GenBank/DDBJ databases">
        <title>Characterization of Clostridium perfringens isolates from swine manure treated agricultural soils.</title>
        <authorList>
            <person name="Wushke S.T."/>
        </authorList>
    </citation>
    <scope>NUCLEOTIDE SEQUENCE</scope>
    <source>
        <strain evidence="2">X62</strain>
    </source>
</reference>
<protein>
    <submittedName>
        <fullName evidence="2">Uncharacterized protein</fullName>
    </submittedName>
</protein>
<evidence type="ECO:0000313" key="2">
    <source>
        <dbReference type="EMBL" id="MDZ7543908.1"/>
    </source>
</evidence>
<accession>A0AAW9KL70</accession>